<keyword evidence="3" id="KW-0285">Flavoprotein</keyword>
<keyword evidence="5" id="KW-0560">Oxidoreductase</keyword>
<dbReference type="Gene3D" id="3.50.50.60">
    <property type="entry name" value="FAD/NAD(P)-binding domain"/>
    <property type="match status" value="1"/>
</dbReference>
<evidence type="ECO:0000256" key="1">
    <source>
        <dbReference type="ARBA" id="ARBA00001974"/>
    </source>
</evidence>
<feature type="domain" description="FAD-binding" evidence="8">
    <location>
        <begin position="139"/>
        <end position="353"/>
    </location>
</feature>
<keyword evidence="6" id="KW-0503">Monooxygenase</keyword>
<sequence length="487" mass="53891">MPECGSIVDGVVRYPLSGINVVIVGAGLGGLQAAVECWRKGHEVQVLEKGEAISEAGDVIRLGPNSYATLKEYPTMLQEWDQFAFDVETYFCQRDGKFAIPKAEFEHHLPGVATHVIWPIRAKPTASRRDLALMFLGQCKRLGIPVTYNVNITQYSEDGKGTATAHAEDGRTFTGDVVIAADGIGSRSCGVALGKPVRAVSTGYCADRVMYSTDHIKNAPALQKAIAELERPQLRMYTAPDMYIVFLLSKTHIFLGITHKDDGTAVESWSSTVTPEQTADVMPDKEGWDPVLMEAIHSTPPNTVVRWKLCCRNPQPKWHSDGGHIIQVGDAAHSFIPSSGNGASMALEDAMSLPECLRLGGKDRIALAVRVHQLLRFERTSLLQHNGFVNRRQVHRDMKEILKDERQPMLLGKWVWTHHAEKYVTENFENACLAVEGGKPFKNTNLPVGHQVQPWSIEEEEEKEKSGIFVEDLKNTGDWGLISGTDI</sequence>
<evidence type="ECO:0000256" key="4">
    <source>
        <dbReference type="ARBA" id="ARBA00022827"/>
    </source>
</evidence>
<accession>A0AAD9AH16</accession>
<dbReference type="AlphaFoldDB" id="A0AAD9AH16"/>
<dbReference type="InterPro" id="IPR036188">
    <property type="entry name" value="FAD/NAD-bd_sf"/>
</dbReference>
<keyword evidence="10" id="KW-1185">Reference proteome</keyword>
<evidence type="ECO:0000259" key="7">
    <source>
        <dbReference type="Pfam" id="PF00890"/>
    </source>
</evidence>
<dbReference type="PANTHER" id="PTHR13789:SF315">
    <property type="entry name" value="FAD-DEPENDENT MONOOXYGENASE MDPD"/>
    <property type="match status" value="1"/>
</dbReference>
<dbReference type="InterPro" id="IPR050493">
    <property type="entry name" value="FAD-dep_Monooxygenase_BioMet"/>
</dbReference>
<comment type="cofactor">
    <cofactor evidence="1">
        <name>FAD</name>
        <dbReference type="ChEBI" id="CHEBI:57692"/>
    </cofactor>
</comment>
<dbReference type="PANTHER" id="PTHR13789">
    <property type="entry name" value="MONOOXYGENASE"/>
    <property type="match status" value="1"/>
</dbReference>
<dbReference type="Proteomes" id="UP001243330">
    <property type="component" value="Unassembled WGS sequence"/>
</dbReference>
<dbReference type="Pfam" id="PF00890">
    <property type="entry name" value="FAD_binding_2"/>
    <property type="match status" value="1"/>
</dbReference>
<evidence type="ECO:0000256" key="3">
    <source>
        <dbReference type="ARBA" id="ARBA00022630"/>
    </source>
</evidence>
<evidence type="ECO:0000256" key="2">
    <source>
        <dbReference type="ARBA" id="ARBA00007992"/>
    </source>
</evidence>
<dbReference type="InterPro" id="IPR003953">
    <property type="entry name" value="FAD-dep_OxRdtase_2_FAD-bd"/>
</dbReference>
<evidence type="ECO:0000259" key="8">
    <source>
        <dbReference type="Pfam" id="PF01494"/>
    </source>
</evidence>
<feature type="domain" description="FAD-dependent oxidoreductase 2 FAD-binding" evidence="7">
    <location>
        <begin position="21"/>
        <end position="53"/>
    </location>
</feature>
<dbReference type="SUPFAM" id="SSF51905">
    <property type="entry name" value="FAD/NAD(P)-binding domain"/>
    <property type="match status" value="1"/>
</dbReference>
<organism evidence="9 10">
    <name type="scientific">Colletotrichum chrysophilum</name>
    <dbReference type="NCBI Taxonomy" id="1836956"/>
    <lineage>
        <taxon>Eukaryota</taxon>
        <taxon>Fungi</taxon>
        <taxon>Dikarya</taxon>
        <taxon>Ascomycota</taxon>
        <taxon>Pezizomycotina</taxon>
        <taxon>Sordariomycetes</taxon>
        <taxon>Hypocreomycetidae</taxon>
        <taxon>Glomerellales</taxon>
        <taxon>Glomerellaceae</taxon>
        <taxon>Colletotrichum</taxon>
        <taxon>Colletotrichum gloeosporioides species complex</taxon>
    </lineage>
</organism>
<protein>
    <submittedName>
        <fullName evidence="9">FAD binding domain protein</fullName>
    </submittedName>
</protein>
<name>A0AAD9AH16_9PEZI</name>
<evidence type="ECO:0000256" key="6">
    <source>
        <dbReference type="ARBA" id="ARBA00023033"/>
    </source>
</evidence>
<proteinExistence type="inferred from homology"/>
<evidence type="ECO:0000256" key="5">
    <source>
        <dbReference type="ARBA" id="ARBA00023002"/>
    </source>
</evidence>
<evidence type="ECO:0000313" key="10">
    <source>
        <dbReference type="Proteomes" id="UP001243330"/>
    </source>
</evidence>
<gene>
    <name evidence="9" type="ORF">CCHR01_09376</name>
</gene>
<dbReference type="GO" id="GO:0004497">
    <property type="term" value="F:monooxygenase activity"/>
    <property type="evidence" value="ECO:0007669"/>
    <property type="project" value="UniProtKB-KW"/>
</dbReference>
<dbReference type="EMBL" id="JAQOWY010000184">
    <property type="protein sequence ID" value="KAK1848001.1"/>
    <property type="molecule type" value="Genomic_DNA"/>
</dbReference>
<dbReference type="PRINTS" id="PR00420">
    <property type="entry name" value="RNGMNOXGNASE"/>
</dbReference>
<reference evidence="9" key="1">
    <citation type="submission" date="2023-01" db="EMBL/GenBank/DDBJ databases">
        <title>Colletotrichum chrysophilum M932 genome sequence.</title>
        <authorList>
            <person name="Baroncelli R."/>
        </authorList>
    </citation>
    <scope>NUCLEOTIDE SEQUENCE</scope>
    <source>
        <strain evidence="9">M932</strain>
    </source>
</reference>
<comment type="similarity">
    <text evidence="2">Belongs to the paxM FAD-dependent monooxygenase family.</text>
</comment>
<evidence type="ECO:0000313" key="9">
    <source>
        <dbReference type="EMBL" id="KAK1848001.1"/>
    </source>
</evidence>
<dbReference type="InterPro" id="IPR002938">
    <property type="entry name" value="FAD-bd"/>
</dbReference>
<dbReference type="Pfam" id="PF01494">
    <property type="entry name" value="FAD_binding_3"/>
    <property type="match status" value="1"/>
</dbReference>
<keyword evidence="4" id="KW-0274">FAD</keyword>
<comment type="caution">
    <text evidence="9">The sequence shown here is derived from an EMBL/GenBank/DDBJ whole genome shotgun (WGS) entry which is preliminary data.</text>
</comment>
<dbReference type="GO" id="GO:0071949">
    <property type="term" value="F:FAD binding"/>
    <property type="evidence" value="ECO:0007669"/>
    <property type="project" value="InterPro"/>
</dbReference>